<organism evidence="1 2">
    <name type="scientific">Dendronalium phyllosphericum CENA369</name>
    <dbReference type="NCBI Taxonomy" id="1725256"/>
    <lineage>
        <taxon>Bacteria</taxon>
        <taxon>Bacillati</taxon>
        <taxon>Cyanobacteriota</taxon>
        <taxon>Cyanophyceae</taxon>
        <taxon>Nostocales</taxon>
        <taxon>Nostocaceae</taxon>
        <taxon>Dendronalium</taxon>
        <taxon>Dendronalium phyllosphericum</taxon>
    </lineage>
</organism>
<gene>
    <name evidence="1" type="ORF">I8752_18705</name>
</gene>
<proteinExistence type="predicted"/>
<reference evidence="1 2" key="1">
    <citation type="journal article" date="2021" name="Int. J. Syst. Evol. Microbiol.">
        <title>Amazonocrinis nigriterrae gen. nov., sp. nov., Atlanticothrix silvestris gen. nov., sp. nov. and Dendronalium phyllosphericum gen. nov., sp. nov., nostocacean cyanobacteria from Brazilian environments.</title>
        <authorList>
            <person name="Alvarenga D.O."/>
            <person name="Andreote A.P.D."/>
            <person name="Branco L.H.Z."/>
            <person name="Delbaje E."/>
            <person name="Cruz R.B."/>
            <person name="Varani A.M."/>
            <person name="Fiore M.F."/>
        </authorList>
    </citation>
    <scope>NUCLEOTIDE SEQUENCE [LARGE SCALE GENOMIC DNA]</scope>
    <source>
        <strain evidence="1 2">CENA369</strain>
    </source>
</reference>
<evidence type="ECO:0000313" key="1">
    <source>
        <dbReference type="EMBL" id="MBH8575008.1"/>
    </source>
</evidence>
<keyword evidence="2" id="KW-1185">Reference proteome</keyword>
<dbReference type="InterPro" id="IPR001646">
    <property type="entry name" value="5peptide_repeat"/>
</dbReference>
<dbReference type="AlphaFoldDB" id="A0A8J7LGD3"/>
<dbReference type="Proteomes" id="UP000662314">
    <property type="component" value="Unassembled WGS sequence"/>
</dbReference>
<evidence type="ECO:0000313" key="2">
    <source>
        <dbReference type="Proteomes" id="UP000662314"/>
    </source>
</evidence>
<dbReference type="SUPFAM" id="SSF141571">
    <property type="entry name" value="Pentapeptide repeat-like"/>
    <property type="match status" value="1"/>
</dbReference>
<comment type="caution">
    <text evidence="1">The sequence shown here is derived from an EMBL/GenBank/DDBJ whole genome shotgun (WGS) entry which is preliminary data.</text>
</comment>
<sequence>MNLSRVDLRGSDLLGVNLTNAMLNN</sequence>
<dbReference type="Pfam" id="PF00805">
    <property type="entry name" value="Pentapeptide"/>
    <property type="match status" value="1"/>
</dbReference>
<protein>
    <submittedName>
        <fullName evidence="1">Pentapeptide repeat-containing protein</fullName>
    </submittedName>
</protein>
<name>A0A8J7LGD3_9NOST</name>
<dbReference type="EMBL" id="JAECZA010000096">
    <property type="protein sequence ID" value="MBH8575008.1"/>
    <property type="molecule type" value="Genomic_DNA"/>
</dbReference>
<accession>A0A8J7LGD3</accession>